<dbReference type="GO" id="GO:0000149">
    <property type="term" value="F:SNARE binding"/>
    <property type="evidence" value="ECO:0007669"/>
    <property type="project" value="TreeGrafter"/>
</dbReference>
<dbReference type="STRING" id="981085.W9SK42"/>
<protein>
    <recommendedName>
        <fullName evidence="8">t-SNARE coiled-coil homology domain-containing protein</fullName>
    </recommendedName>
</protein>
<evidence type="ECO:0000259" key="8">
    <source>
        <dbReference type="PROSITE" id="PS50192"/>
    </source>
</evidence>
<dbReference type="SMART" id="SM00503">
    <property type="entry name" value="SynN"/>
    <property type="match status" value="1"/>
</dbReference>
<keyword evidence="7" id="KW-1133">Transmembrane helix</keyword>
<keyword evidence="10" id="KW-1185">Reference proteome</keyword>
<evidence type="ECO:0000256" key="5">
    <source>
        <dbReference type="ARBA" id="ARBA00023054"/>
    </source>
</evidence>
<proteinExistence type="inferred from homology"/>
<evidence type="ECO:0000256" key="3">
    <source>
        <dbReference type="ARBA" id="ARBA00022927"/>
    </source>
</evidence>
<dbReference type="CDD" id="cd15848">
    <property type="entry name" value="SNARE_syntaxin1-like"/>
    <property type="match status" value="1"/>
</dbReference>
<evidence type="ECO:0000313" key="9">
    <source>
        <dbReference type="EMBL" id="EXC12997.1"/>
    </source>
</evidence>
<dbReference type="InterPro" id="IPR006011">
    <property type="entry name" value="Syntaxin_N"/>
</dbReference>
<dbReference type="GO" id="GO:0006887">
    <property type="term" value="P:exocytosis"/>
    <property type="evidence" value="ECO:0007669"/>
    <property type="project" value="TreeGrafter"/>
</dbReference>
<keyword evidence="4" id="KW-0007">Acetylation</keyword>
<dbReference type="GO" id="GO:0005484">
    <property type="term" value="F:SNAP receptor activity"/>
    <property type="evidence" value="ECO:0007669"/>
    <property type="project" value="InterPro"/>
</dbReference>
<dbReference type="Gene3D" id="1.20.5.110">
    <property type="match status" value="1"/>
</dbReference>
<dbReference type="PROSITE" id="PS50192">
    <property type="entry name" value="T_SNARE"/>
    <property type="match status" value="1"/>
</dbReference>
<dbReference type="Proteomes" id="UP000030645">
    <property type="component" value="Unassembled WGS sequence"/>
</dbReference>
<keyword evidence="7" id="KW-0812">Transmembrane</keyword>
<keyword evidence="2" id="KW-0813">Transport</keyword>
<dbReference type="GO" id="GO:0006906">
    <property type="term" value="P:vesicle fusion"/>
    <property type="evidence" value="ECO:0007669"/>
    <property type="project" value="TreeGrafter"/>
</dbReference>
<dbReference type="GO" id="GO:0031201">
    <property type="term" value="C:SNARE complex"/>
    <property type="evidence" value="ECO:0007669"/>
    <property type="project" value="TreeGrafter"/>
</dbReference>
<dbReference type="FunFam" id="1.20.5.110:FF:000008">
    <property type="entry name" value="Syntaxin 132"/>
    <property type="match status" value="1"/>
</dbReference>
<dbReference type="InterPro" id="IPR000727">
    <property type="entry name" value="T_SNARE_dom"/>
</dbReference>
<dbReference type="InterPro" id="IPR006012">
    <property type="entry name" value="Syntaxin/epimorphin_CS"/>
</dbReference>
<dbReference type="InterPro" id="IPR010989">
    <property type="entry name" value="SNARE"/>
</dbReference>
<evidence type="ECO:0000256" key="6">
    <source>
        <dbReference type="RuleBase" id="RU003858"/>
    </source>
</evidence>
<dbReference type="PROSITE" id="PS00914">
    <property type="entry name" value="SYNTAXIN"/>
    <property type="match status" value="1"/>
</dbReference>
<feature type="domain" description="T-SNARE coiled-coil homology" evidence="8">
    <location>
        <begin position="218"/>
        <end position="280"/>
    </location>
</feature>
<evidence type="ECO:0000256" key="1">
    <source>
        <dbReference type="ARBA" id="ARBA00009063"/>
    </source>
</evidence>
<dbReference type="AlphaFoldDB" id="W9SK42"/>
<dbReference type="GO" id="GO:0006886">
    <property type="term" value="P:intracellular protein transport"/>
    <property type="evidence" value="ECO:0007669"/>
    <property type="project" value="InterPro"/>
</dbReference>
<dbReference type="CDD" id="cd00179">
    <property type="entry name" value="SynN"/>
    <property type="match status" value="1"/>
</dbReference>
<dbReference type="InterPro" id="IPR045242">
    <property type="entry name" value="Syntaxin"/>
</dbReference>
<sequence>MNRFWYSSSSCFRNERLVLQVPERGCLAGPPRDRDVLRLLGGGCHRRSQPRQVLRRCGVLQGRAQGNGDECLNASHQQSKTLHNAKAIKDLRSRMDADVSLALKKAKLIKVRLEALDRCNAANQNFHGCGPGSSSDRTRTSVVNGLMKKLKDSMESFNSLHQLISSEYRDTIQRRYFTVTGENPDEKTIDLLISTGESETFLQRAIQEQGRARVLDTIKEIQERQDAVKEMEKNLKELHHVFLDMMVLVQAQGEELDNIESQVARASSVVRSGAKRLQGARAYQNNTRKGTCYVTILLLIVVLVVILSLQLWKWQFGTLLNISLLSLFYNYSCNRKESGFTIKVVRSARGAGLEAHLVARRWKSALTPTPSCASHTGSSHSFAPLPPHRASFASLLAGSSAPSTRTSSSSFPVPCLLLLRSSPSRLPLRHQPEPALLLLSRCRASSFFFAPLLHGFLCSINQNQLWPHDRTLHSKPTTNPSSEILTYLLSAKVGTILLTEVNLYCCVL</sequence>
<dbReference type="SMART" id="SM00397">
    <property type="entry name" value="t_SNARE"/>
    <property type="match status" value="1"/>
</dbReference>
<evidence type="ECO:0000256" key="2">
    <source>
        <dbReference type="ARBA" id="ARBA00022448"/>
    </source>
</evidence>
<evidence type="ECO:0000256" key="7">
    <source>
        <dbReference type="SAM" id="Phobius"/>
    </source>
</evidence>
<dbReference type="eggNOG" id="KOG0810">
    <property type="taxonomic scope" value="Eukaryota"/>
</dbReference>
<evidence type="ECO:0000256" key="4">
    <source>
        <dbReference type="ARBA" id="ARBA00022990"/>
    </source>
</evidence>
<comment type="similarity">
    <text evidence="1 6">Belongs to the syntaxin family.</text>
</comment>
<keyword evidence="5" id="KW-0175">Coiled coil</keyword>
<dbReference type="GO" id="GO:0005886">
    <property type="term" value="C:plasma membrane"/>
    <property type="evidence" value="ECO:0007669"/>
    <property type="project" value="TreeGrafter"/>
</dbReference>
<dbReference type="EMBL" id="KE345730">
    <property type="protein sequence ID" value="EXC12997.1"/>
    <property type="molecule type" value="Genomic_DNA"/>
</dbReference>
<dbReference type="GO" id="GO:0048278">
    <property type="term" value="P:vesicle docking"/>
    <property type="evidence" value="ECO:0007669"/>
    <property type="project" value="TreeGrafter"/>
</dbReference>
<dbReference type="PANTHER" id="PTHR19957:SF80">
    <property type="entry name" value="SYNTAXIN-121"/>
    <property type="match status" value="1"/>
</dbReference>
<dbReference type="PANTHER" id="PTHR19957">
    <property type="entry name" value="SYNTAXIN"/>
    <property type="match status" value="1"/>
</dbReference>
<evidence type="ECO:0000313" key="10">
    <source>
        <dbReference type="Proteomes" id="UP000030645"/>
    </source>
</evidence>
<feature type="transmembrane region" description="Helical" evidence="7">
    <location>
        <begin position="290"/>
        <end position="308"/>
    </location>
</feature>
<keyword evidence="3" id="KW-0653">Protein transport</keyword>
<dbReference type="Pfam" id="PF00804">
    <property type="entry name" value="Syntaxin"/>
    <property type="match status" value="1"/>
</dbReference>
<dbReference type="Gene3D" id="1.20.58.70">
    <property type="match status" value="1"/>
</dbReference>
<organism evidence="9 10">
    <name type="scientific">Morus notabilis</name>
    <dbReference type="NCBI Taxonomy" id="981085"/>
    <lineage>
        <taxon>Eukaryota</taxon>
        <taxon>Viridiplantae</taxon>
        <taxon>Streptophyta</taxon>
        <taxon>Embryophyta</taxon>
        <taxon>Tracheophyta</taxon>
        <taxon>Spermatophyta</taxon>
        <taxon>Magnoliopsida</taxon>
        <taxon>eudicotyledons</taxon>
        <taxon>Gunneridae</taxon>
        <taxon>Pentapetalae</taxon>
        <taxon>rosids</taxon>
        <taxon>fabids</taxon>
        <taxon>Rosales</taxon>
        <taxon>Moraceae</taxon>
        <taxon>Moreae</taxon>
        <taxon>Morus</taxon>
    </lineage>
</organism>
<name>W9SK42_9ROSA</name>
<dbReference type="Pfam" id="PF05739">
    <property type="entry name" value="SNARE"/>
    <property type="match status" value="1"/>
</dbReference>
<reference evidence="10" key="1">
    <citation type="submission" date="2013-01" db="EMBL/GenBank/DDBJ databases">
        <title>Draft Genome Sequence of a Mulberry Tree, Morus notabilis C.K. Schneid.</title>
        <authorList>
            <person name="He N."/>
            <person name="Zhao S."/>
        </authorList>
    </citation>
    <scope>NUCLEOTIDE SEQUENCE</scope>
</reference>
<keyword evidence="7" id="KW-0472">Membrane</keyword>
<gene>
    <name evidence="9" type="ORF">L484_016928</name>
</gene>
<dbReference type="GO" id="GO:0012505">
    <property type="term" value="C:endomembrane system"/>
    <property type="evidence" value="ECO:0007669"/>
    <property type="project" value="TreeGrafter"/>
</dbReference>
<accession>W9SK42</accession>
<dbReference type="SUPFAM" id="SSF47661">
    <property type="entry name" value="t-snare proteins"/>
    <property type="match status" value="1"/>
</dbReference>